<accession>A0A3D5IZD8</accession>
<dbReference type="RefSeq" id="WP_228251215.1">
    <property type="nucleotide sequence ID" value="NZ_CAJXAW010000076.1"/>
</dbReference>
<keyword evidence="1" id="KW-1133">Transmembrane helix</keyword>
<evidence type="ECO:0000313" key="3">
    <source>
        <dbReference type="Proteomes" id="UP000264330"/>
    </source>
</evidence>
<keyword evidence="1" id="KW-0472">Membrane</keyword>
<organism evidence="2 3">
    <name type="scientific">Zunongwangia profunda</name>
    <dbReference type="NCBI Taxonomy" id="398743"/>
    <lineage>
        <taxon>Bacteria</taxon>
        <taxon>Pseudomonadati</taxon>
        <taxon>Bacteroidota</taxon>
        <taxon>Flavobacteriia</taxon>
        <taxon>Flavobacteriales</taxon>
        <taxon>Flavobacteriaceae</taxon>
        <taxon>Zunongwangia</taxon>
    </lineage>
</organism>
<proteinExistence type="predicted"/>
<comment type="caution">
    <text evidence="2">The sequence shown here is derived from an EMBL/GenBank/DDBJ whole genome shotgun (WGS) entry which is preliminary data.</text>
</comment>
<evidence type="ECO:0000313" key="2">
    <source>
        <dbReference type="EMBL" id="HCV81255.1"/>
    </source>
</evidence>
<dbReference type="Proteomes" id="UP000264330">
    <property type="component" value="Unassembled WGS sequence"/>
</dbReference>
<feature type="transmembrane region" description="Helical" evidence="1">
    <location>
        <begin position="12"/>
        <end position="31"/>
    </location>
</feature>
<evidence type="ECO:0000256" key="1">
    <source>
        <dbReference type="SAM" id="Phobius"/>
    </source>
</evidence>
<protein>
    <submittedName>
        <fullName evidence="2">Uncharacterized protein</fullName>
    </submittedName>
</protein>
<sequence>MKRILFDRLDNWFNTTIVFISIALLFTSAIFGERLGVYEIIIDKAFFIFQLMFFGKYFIHKRTVNWNKAGINIRLKWFKDANIPFSKIASCTYHNEILEVIKTNAKRYQFDLSQVHPDDKEKLVEIFKRYTPNHKFKFV</sequence>
<gene>
    <name evidence="2" type="ORF">DGQ38_09415</name>
</gene>
<dbReference type="EMBL" id="DPMF01000224">
    <property type="protein sequence ID" value="HCV81255.1"/>
    <property type="molecule type" value="Genomic_DNA"/>
</dbReference>
<feature type="transmembrane region" description="Helical" evidence="1">
    <location>
        <begin position="37"/>
        <end position="59"/>
    </location>
</feature>
<keyword evidence="1" id="KW-0812">Transmembrane</keyword>
<reference evidence="2 3" key="1">
    <citation type="journal article" date="2018" name="Nat. Biotechnol.">
        <title>A standardized bacterial taxonomy based on genome phylogeny substantially revises the tree of life.</title>
        <authorList>
            <person name="Parks D.H."/>
            <person name="Chuvochina M."/>
            <person name="Waite D.W."/>
            <person name="Rinke C."/>
            <person name="Skarshewski A."/>
            <person name="Chaumeil P.A."/>
            <person name="Hugenholtz P."/>
        </authorList>
    </citation>
    <scope>NUCLEOTIDE SEQUENCE [LARGE SCALE GENOMIC DNA]</scope>
    <source>
        <strain evidence="2">UBA9359</strain>
    </source>
</reference>
<name>A0A3D5IZD8_9FLAO</name>
<dbReference type="AlphaFoldDB" id="A0A3D5IZD8"/>